<evidence type="ECO:0000256" key="8">
    <source>
        <dbReference type="ARBA" id="ARBA00023125"/>
    </source>
</evidence>
<evidence type="ECO:0000256" key="1">
    <source>
        <dbReference type="ARBA" id="ARBA00022722"/>
    </source>
</evidence>
<evidence type="ECO:0000259" key="11">
    <source>
        <dbReference type="Pfam" id="PF12705"/>
    </source>
</evidence>
<evidence type="ECO:0000256" key="3">
    <source>
        <dbReference type="ARBA" id="ARBA00022763"/>
    </source>
</evidence>
<keyword evidence="5" id="KW-0347">Helicase</keyword>
<feature type="coiled-coil region" evidence="10">
    <location>
        <begin position="119"/>
        <end position="146"/>
    </location>
</feature>
<dbReference type="SUPFAM" id="SSF52980">
    <property type="entry name" value="Restriction endonuclease-like"/>
    <property type="match status" value="1"/>
</dbReference>
<keyword evidence="6" id="KW-0269">Exonuclease</keyword>
<keyword evidence="9" id="KW-0234">DNA repair</keyword>
<sequence>MPSFNVILSNLKETASKERLSHYHKKQKSLDFPVYYLLPSVKWLSTGRKIQPGMAFKTFDDLAEVILREAGFSYVPVTETERNLFFQQLFSSSDAVENPHKAKAYAQTYGQLKRLGLTIDDLPKGLDNLKCDLEQYENEWVKKQRLLDPENRFHEALSVEGVTLPMGEIVIDGYMDFSPLQYAMIQCLMKNGVTTTVYIPYMENTEIIEDTIRHLTELGFSISKAAKESSTICTDIQVKKAVTLEEEILWVLEDISQAIKDDDSPSKLEDIGLILADGSDDYKLHLKKLAQEYCLPVKVPQKKLVVETVTFKIISLLLSQQSYMTKWEKVALIDQLYQLMFYPVETYWKSKQKFIEEHKLDEEIDIRLGKCINFARNFTKQAPLVSKINELTGFLTDLSMVDVWKQKLISEDNTKKTMKIRLEWEALEGIIALLESKQQILLEQGLDGLSIDSNIFSQWLKELIRKKDIYVERKPAVGIELYSFRDIALFSGKKLYVLGMNEGIFPSIHKLSGYFQESDLKELPIPYGVPSKATFRKKDEAMFKQLFYIAHSIDFSYVCGFDPENEYQPSPFIEGYLPNGLKPLTTEERFQREPITKKKAEEQTAFMMGLGRKVEGAPRKLIEMDQHNSHLLKGEEIISCDKSGTTTEMAITALEQYATCPFKFGLEKGLSVREPKAKQEDLDNRFTGSMLHKIIERFYKTLEVVGNPFSALSEERKSLGAAVLIEIFEEEWKLIEASNDDISPYDLDIEKTLWTNRLKKWWLAERELFWDNEKLKDMKLHSLEESVQLALEIDSETTLKLNGKIDRIDIDANGFAIYDYKSGSASLNIQKEVVPGLKLQLPLYMLSVQNKTGLCAHGASYVSLKEPKKRATNGVWRVEHAGKGSIFDVSSRTNKEEDLDGDSFLNRYNLKKRIKELWANSGFDYSVKPLKYYSSCPYNGICRVTDELKEEGEGNTNGF</sequence>
<evidence type="ECO:0000256" key="9">
    <source>
        <dbReference type="ARBA" id="ARBA00023204"/>
    </source>
</evidence>
<dbReference type="GO" id="GO:0006281">
    <property type="term" value="P:DNA repair"/>
    <property type="evidence" value="ECO:0007669"/>
    <property type="project" value="UniProtKB-KW"/>
</dbReference>
<name>A0A7G9WBF1_ALKCA</name>
<evidence type="ECO:0000256" key="5">
    <source>
        <dbReference type="ARBA" id="ARBA00022806"/>
    </source>
</evidence>
<dbReference type="SUPFAM" id="SSF52540">
    <property type="entry name" value="P-loop containing nucleoside triphosphate hydrolases"/>
    <property type="match status" value="1"/>
</dbReference>
<dbReference type="AlphaFoldDB" id="A0A7G9WBF1"/>
<feature type="domain" description="PD-(D/E)XK endonuclease-like" evidence="11">
    <location>
        <begin position="649"/>
        <end position="943"/>
    </location>
</feature>
<accession>A0A7G9WBF1</accession>
<dbReference type="Pfam" id="PF12705">
    <property type="entry name" value="PDDEXK_1"/>
    <property type="match status" value="1"/>
</dbReference>
<evidence type="ECO:0000256" key="6">
    <source>
        <dbReference type="ARBA" id="ARBA00022839"/>
    </source>
</evidence>
<evidence type="ECO:0000256" key="7">
    <source>
        <dbReference type="ARBA" id="ARBA00022840"/>
    </source>
</evidence>
<reference evidence="12 13" key="1">
    <citation type="submission" date="2020-07" db="EMBL/GenBank/DDBJ databases">
        <title>Alkalicella. sp. LB2 genome.</title>
        <authorList>
            <person name="Postec A."/>
            <person name="Quemeneur M."/>
        </authorList>
    </citation>
    <scope>NUCLEOTIDE SEQUENCE [LARGE SCALE GENOMIC DNA]</scope>
    <source>
        <strain evidence="12 13">LB2</strain>
    </source>
</reference>
<dbReference type="InterPro" id="IPR011604">
    <property type="entry name" value="PDDEXK-like_dom_sf"/>
</dbReference>
<dbReference type="RefSeq" id="WP_213166411.1">
    <property type="nucleotide sequence ID" value="NZ_CP058559.1"/>
</dbReference>
<organism evidence="12 13">
    <name type="scientific">Alkalicella caledoniensis</name>
    <dbReference type="NCBI Taxonomy" id="2731377"/>
    <lineage>
        <taxon>Bacteria</taxon>
        <taxon>Bacillati</taxon>
        <taxon>Bacillota</taxon>
        <taxon>Clostridia</taxon>
        <taxon>Eubacteriales</taxon>
        <taxon>Proteinivoracaceae</taxon>
        <taxon>Alkalicella</taxon>
    </lineage>
</organism>
<dbReference type="GO" id="GO:0005524">
    <property type="term" value="F:ATP binding"/>
    <property type="evidence" value="ECO:0007669"/>
    <property type="project" value="UniProtKB-KW"/>
</dbReference>
<proteinExistence type="predicted"/>
<keyword evidence="2" id="KW-0547">Nucleotide-binding</keyword>
<evidence type="ECO:0000256" key="10">
    <source>
        <dbReference type="SAM" id="Coils"/>
    </source>
</evidence>
<protein>
    <submittedName>
        <fullName evidence="12">PD-(D/E)XK nuclease family protein</fullName>
    </submittedName>
</protein>
<dbReference type="InterPro" id="IPR011335">
    <property type="entry name" value="Restrct_endonuc-II-like"/>
</dbReference>
<evidence type="ECO:0000313" key="12">
    <source>
        <dbReference type="EMBL" id="QNO16013.1"/>
    </source>
</evidence>
<dbReference type="Proteomes" id="UP000516160">
    <property type="component" value="Chromosome"/>
</dbReference>
<evidence type="ECO:0000256" key="2">
    <source>
        <dbReference type="ARBA" id="ARBA00022741"/>
    </source>
</evidence>
<dbReference type="EMBL" id="CP058559">
    <property type="protein sequence ID" value="QNO16013.1"/>
    <property type="molecule type" value="Genomic_DNA"/>
</dbReference>
<dbReference type="GO" id="GO:0004386">
    <property type="term" value="F:helicase activity"/>
    <property type="evidence" value="ECO:0007669"/>
    <property type="project" value="UniProtKB-KW"/>
</dbReference>
<keyword evidence="3" id="KW-0227">DNA damage</keyword>
<keyword evidence="1" id="KW-0540">Nuclease</keyword>
<keyword evidence="8" id="KW-0238">DNA-binding</keyword>
<keyword evidence="4" id="KW-0378">Hydrolase</keyword>
<dbReference type="InterPro" id="IPR027417">
    <property type="entry name" value="P-loop_NTPase"/>
</dbReference>
<dbReference type="GO" id="GO:0004527">
    <property type="term" value="F:exonuclease activity"/>
    <property type="evidence" value="ECO:0007669"/>
    <property type="project" value="UniProtKB-KW"/>
</dbReference>
<dbReference type="GO" id="GO:0003677">
    <property type="term" value="F:DNA binding"/>
    <property type="evidence" value="ECO:0007669"/>
    <property type="project" value="UniProtKB-KW"/>
</dbReference>
<evidence type="ECO:0000313" key="13">
    <source>
        <dbReference type="Proteomes" id="UP000516160"/>
    </source>
</evidence>
<dbReference type="Gene3D" id="3.90.320.10">
    <property type="match status" value="1"/>
</dbReference>
<evidence type="ECO:0000256" key="4">
    <source>
        <dbReference type="ARBA" id="ARBA00022801"/>
    </source>
</evidence>
<gene>
    <name evidence="12" type="ORF">HYG86_15175</name>
</gene>
<dbReference type="KEGG" id="acae:HYG86_15175"/>
<keyword evidence="13" id="KW-1185">Reference proteome</keyword>
<dbReference type="InterPro" id="IPR038726">
    <property type="entry name" value="PDDEXK_AddAB-type"/>
</dbReference>
<keyword evidence="10" id="KW-0175">Coiled coil</keyword>
<keyword evidence="7" id="KW-0067">ATP-binding</keyword>